<dbReference type="GO" id="GO:0009029">
    <property type="term" value="F:lipid-A 4'-kinase activity"/>
    <property type="evidence" value="ECO:0007669"/>
    <property type="project" value="UniProtKB-UniRule"/>
</dbReference>
<dbReference type="EC" id="2.7.1.130" evidence="3 13"/>
<evidence type="ECO:0000313" key="17">
    <source>
        <dbReference type="Proteomes" id="UP000185680"/>
    </source>
</evidence>
<feature type="binding site" evidence="13">
    <location>
        <begin position="66"/>
        <end position="73"/>
    </location>
    <ligand>
        <name>ATP</name>
        <dbReference type="ChEBI" id="CHEBI:30616"/>
    </ligand>
</feature>
<dbReference type="EMBL" id="LVWD01000013">
    <property type="protein sequence ID" value="OAD42081.1"/>
    <property type="molecule type" value="Genomic_DNA"/>
</dbReference>
<evidence type="ECO:0000313" key="14">
    <source>
        <dbReference type="EMBL" id="AOW15619.1"/>
    </source>
</evidence>
<dbReference type="InterPro" id="IPR027417">
    <property type="entry name" value="P-loop_NTPase"/>
</dbReference>
<dbReference type="InterPro" id="IPR003758">
    <property type="entry name" value="LpxK"/>
</dbReference>
<dbReference type="STRING" id="1763535.LPB072_12950"/>
<dbReference type="PANTHER" id="PTHR42724">
    <property type="entry name" value="TETRAACYLDISACCHARIDE 4'-KINASE"/>
    <property type="match status" value="1"/>
</dbReference>
<gene>
    <name evidence="13" type="primary">lpxK</name>
    <name evidence="14" type="ORF">LPB072_12950</name>
    <name evidence="15" type="ORF">LPB72_11570</name>
</gene>
<proteinExistence type="inferred from homology"/>
<keyword evidence="8 13" id="KW-0547">Nucleotide-binding</keyword>
<evidence type="ECO:0000256" key="7">
    <source>
        <dbReference type="ARBA" id="ARBA00022679"/>
    </source>
</evidence>
<evidence type="ECO:0000313" key="16">
    <source>
        <dbReference type="Proteomes" id="UP000185657"/>
    </source>
</evidence>
<keyword evidence="7 13" id="KW-0808">Transferase</keyword>
<dbReference type="GO" id="GO:0005886">
    <property type="term" value="C:plasma membrane"/>
    <property type="evidence" value="ECO:0007669"/>
    <property type="project" value="TreeGrafter"/>
</dbReference>
<dbReference type="HAMAP" id="MF_00409">
    <property type="entry name" value="LpxK"/>
    <property type="match status" value="1"/>
</dbReference>
<keyword evidence="10 13" id="KW-0067">ATP-binding</keyword>
<dbReference type="EMBL" id="CP017476">
    <property type="protein sequence ID" value="AOW15619.1"/>
    <property type="molecule type" value="Genomic_DNA"/>
</dbReference>
<organism evidence="14 17">
    <name type="scientific">Hydrogenophaga crassostreae</name>
    <dbReference type="NCBI Taxonomy" id="1763535"/>
    <lineage>
        <taxon>Bacteria</taxon>
        <taxon>Pseudomonadati</taxon>
        <taxon>Pseudomonadota</taxon>
        <taxon>Betaproteobacteria</taxon>
        <taxon>Burkholderiales</taxon>
        <taxon>Comamonadaceae</taxon>
        <taxon>Hydrogenophaga</taxon>
    </lineage>
</organism>
<dbReference type="NCBIfam" id="TIGR00682">
    <property type="entry name" value="lpxK"/>
    <property type="match status" value="1"/>
</dbReference>
<dbReference type="Pfam" id="PF02606">
    <property type="entry name" value="LpxK"/>
    <property type="match status" value="1"/>
</dbReference>
<comment type="pathway">
    <text evidence="2 13">Glycolipid biosynthesis; lipid IV(A) biosynthesis; lipid IV(A) from (3R)-3-hydroxytetradecanoyl-[acyl-carrier-protein] and UDP-N-acetyl-alpha-D-glucosamine: step 6/6.</text>
</comment>
<accession>A0A162T0H6</accession>
<keyword evidence="5 13" id="KW-0444">Lipid biosynthesis</keyword>
<reference evidence="15 16" key="1">
    <citation type="submission" date="2016-02" db="EMBL/GenBank/DDBJ databases">
        <title>Draft genome sequence of Hydrogenophaga sp. LPB0072.</title>
        <authorList>
            <person name="Shin S.-K."/>
            <person name="Yi H."/>
        </authorList>
    </citation>
    <scope>NUCLEOTIDE SEQUENCE [LARGE SCALE GENOMIC DNA]</scope>
    <source>
        <strain evidence="15 16">LPB0072</strain>
    </source>
</reference>
<dbReference type="AlphaFoldDB" id="A0A162T0H6"/>
<keyword evidence="6 13" id="KW-0441">Lipid A biosynthesis</keyword>
<name>A0A162T0H6_9BURK</name>
<reference evidence="14 17" key="2">
    <citation type="submission" date="2016-10" db="EMBL/GenBank/DDBJ databases">
        <title>Hydorgenophaga sp. LPB0072 isolated from gastropod.</title>
        <authorList>
            <person name="Kim E."/>
            <person name="Yi H."/>
        </authorList>
    </citation>
    <scope>NUCLEOTIDE SEQUENCE [LARGE SCALE GENOMIC DNA]</scope>
    <source>
        <strain evidence="14 17">LPB0072</strain>
    </source>
</reference>
<dbReference type="KEGG" id="hyl:LPB072_12950"/>
<keyword evidence="9 13" id="KW-0418">Kinase</keyword>
<evidence type="ECO:0000256" key="2">
    <source>
        <dbReference type="ARBA" id="ARBA00004870"/>
    </source>
</evidence>
<evidence type="ECO:0000256" key="4">
    <source>
        <dbReference type="ARBA" id="ARBA00016436"/>
    </source>
</evidence>
<evidence type="ECO:0000256" key="8">
    <source>
        <dbReference type="ARBA" id="ARBA00022741"/>
    </source>
</evidence>
<dbReference type="GO" id="GO:0005524">
    <property type="term" value="F:ATP binding"/>
    <property type="evidence" value="ECO:0007669"/>
    <property type="project" value="UniProtKB-UniRule"/>
</dbReference>
<dbReference type="UniPathway" id="UPA00359">
    <property type="reaction ID" value="UER00482"/>
</dbReference>
<sequence>MCAMSQDNGQARWQAIWQSRSGVAPALLPLAWLYGRISSARRWLYIKGWKSIDQLPVPVIVVGNVVVGGAGKTPTVLALVLHLQSKGWRPGVVSRGYGRQGTLPLEVLPDTPASECGDEPALIRRQTGLPVFVARQRAQAARALLARHPEVNLIVCDDGLQHLALGRDLSIAVFDDRGVGNGWLLPAGLLREPWPAHEGSPFSPDLVLHQTSQLHPAHQASATSLPTFFAQRSLAPVAVNALGEQQALTTLAHAQPTAVAGIARPDAFFNMLKAAGLKPRHTTALPDHADSALYGDLLKHHKGTLICTEKDAVKLFELARSQGQTTAARTWAVPLVLQIDPAFFLAVDQHLEPHRRIRPSA</sequence>
<keyword evidence="11 13" id="KW-0443">Lipid metabolism</keyword>
<evidence type="ECO:0000256" key="13">
    <source>
        <dbReference type="HAMAP-Rule" id="MF_00409"/>
    </source>
</evidence>
<protein>
    <recommendedName>
        <fullName evidence="4 13">Tetraacyldisaccharide 4'-kinase</fullName>
        <ecNumber evidence="3 13">2.7.1.130</ecNumber>
    </recommendedName>
    <alternativeName>
        <fullName evidence="12 13">Lipid A 4'-kinase</fullName>
    </alternativeName>
</protein>
<dbReference type="Proteomes" id="UP000185680">
    <property type="component" value="Chromosome"/>
</dbReference>
<comment type="function">
    <text evidence="1 13">Transfers the gamma-phosphate of ATP to the 4'-position of a tetraacyldisaccharide 1-phosphate intermediate (termed DS-1-P) to form tetraacyldisaccharide 1,4'-bis-phosphate (lipid IVA).</text>
</comment>
<keyword evidence="16" id="KW-1185">Reference proteome</keyword>
<evidence type="ECO:0000256" key="3">
    <source>
        <dbReference type="ARBA" id="ARBA00012071"/>
    </source>
</evidence>
<evidence type="ECO:0000313" key="15">
    <source>
        <dbReference type="EMBL" id="OAD42081.1"/>
    </source>
</evidence>
<comment type="catalytic activity">
    <reaction evidence="13">
        <text>a lipid A disaccharide + ATP = a lipid IVA + ADP + H(+)</text>
        <dbReference type="Rhea" id="RHEA:67840"/>
        <dbReference type="ChEBI" id="CHEBI:15378"/>
        <dbReference type="ChEBI" id="CHEBI:30616"/>
        <dbReference type="ChEBI" id="CHEBI:176343"/>
        <dbReference type="ChEBI" id="CHEBI:176425"/>
        <dbReference type="ChEBI" id="CHEBI:456216"/>
        <dbReference type="EC" id="2.7.1.130"/>
    </reaction>
</comment>
<evidence type="ECO:0000256" key="12">
    <source>
        <dbReference type="ARBA" id="ARBA00029757"/>
    </source>
</evidence>
<evidence type="ECO:0000256" key="11">
    <source>
        <dbReference type="ARBA" id="ARBA00023098"/>
    </source>
</evidence>
<evidence type="ECO:0000256" key="9">
    <source>
        <dbReference type="ARBA" id="ARBA00022777"/>
    </source>
</evidence>
<dbReference type="SUPFAM" id="SSF52540">
    <property type="entry name" value="P-loop containing nucleoside triphosphate hydrolases"/>
    <property type="match status" value="1"/>
</dbReference>
<evidence type="ECO:0000256" key="5">
    <source>
        <dbReference type="ARBA" id="ARBA00022516"/>
    </source>
</evidence>
<evidence type="ECO:0000256" key="10">
    <source>
        <dbReference type="ARBA" id="ARBA00022840"/>
    </source>
</evidence>
<evidence type="ECO:0000256" key="6">
    <source>
        <dbReference type="ARBA" id="ARBA00022556"/>
    </source>
</evidence>
<comment type="similarity">
    <text evidence="13">Belongs to the LpxK family.</text>
</comment>
<evidence type="ECO:0000256" key="1">
    <source>
        <dbReference type="ARBA" id="ARBA00002274"/>
    </source>
</evidence>
<dbReference type="GO" id="GO:0009245">
    <property type="term" value="P:lipid A biosynthetic process"/>
    <property type="evidence" value="ECO:0007669"/>
    <property type="project" value="UniProtKB-UniRule"/>
</dbReference>
<dbReference type="GO" id="GO:0009244">
    <property type="term" value="P:lipopolysaccharide core region biosynthetic process"/>
    <property type="evidence" value="ECO:0007669"/>
    <property type="project" value="TreeGrafter"/>
</dbReference>
<dbReference type="PANTHER" id="PTHR42724:SF1">
    <property type="entry name" value="TETRAACYLDISACCHARIDE 4'-KINASE, MITOCHONDRIAL-RELATED"/>
    <property type="match status" value="1"/>
</dbReference>
<dbReference type="Proteomes" id="UP000185657">
    <property type="component" value="Unassembled WGS sequence"/>
</dbReference>